<name>A0A059AJ30_EUCGR</name>
<dbReference type="Gene3D" id="3.40.50.1820">
    <property type="entry name" value="alpha/beta hydrolase"/>
    <property type="match status" value="1"/>
</dbReference>
<dbReference type="Gramene" id="KCW53400">
    <property type="protein sequence ID" value="KCW53400"/>
    <property type="gene ID" value="EUGRSUZ_J02632"/>
</dbReference>
<proteinExistence type="inferred from homology"/>
<evidence type="ECO:0000313" key="3">
    <source>
        <dbReference type="EMBL" id="KCW53400.1"/>
    </source>
</evidence>
<dbReference type="InterPro" id="IPR050466">
    <property type="entry name" value="Carboxylest/Gibb_receptor"/>
</dbReference>
<dbReference type="SUPFAM" id="SSF53474">
    <property type="entry name" value="alpha/beta-Hydrolases"/>
    <property type="match status" value="1"/>
</dbReference>
<dbReference type="InterPro" id="IPR029058">
    <property type="entry name" value="AB_hydrolase_fold"/>
</dbReference>
<dbReference type="eggNOG" id="KOG1515">
    <property type="taxonomic scope" value="Eukaryota"/>
</dbReference>
<gene>
    <name evidence="3" type="ORF">EUGRSUZ_J02632</name>
</gene>
<dbReference type="AlphaFoldDB" id="A0A059AJ30"/>
<dbReference type="InParanoid" id="A0A059AJ30"/>
<dbReference type="InterPro" id="IPR013094">
    <property type="entry name" value="AB_hydrolase_3"/>
</dbReference>
<dbReference type="GO" id="GO:0016787">
    <property type="term" value="F:hydrolase activity"/>
    <property type="evidence" value="ECO:0007669"/>
    <property type="project" value="InterPro"/>
</dbReference>
<dbReference type="OMA" id="NDVIRDC"/>
<dbReference type="Pfam" id="PF07859">
    <property type="entry name" value="Abhydrolase_3"/>
    <property type="match status" value="1"/>
</dbReference>
<dbReference type="STRING" id="71139.A0A059AJ30"/>
<protein>
    <recommendedName>
        <fullName evidence="2">Alpha/beta hydrolase fold-3 domain-containing protein</fullName>
    </recommendedName>
</protein>
<evidence type="ECO:0000256" key="1">
    <source>
        <dbReference type="ARBA" id="ARBA00010515"/>
    </source>
</evidence>
<feature type="domain" description="Alpha/beta hydrolase fold-3" evidence="2">
    <location>
        <begin position="78"/>
        <end position="283"/>
    </location>
</feature>
<accession>A0A059AJ30</accession>
<sequence length="305" mass="33727">MNSGASEVARDFRPLFRVYRDGRVERYKLLDRIHPVPAGLDPSTGVESKDVVVSSKTGVSARIFVPKIDGPDRKLPLLVHYHGGGFCAGSPFDTIVNDILSTMVTRAHVVAISIGYRLAPEYPLPIAYEDSFEALKWIAGHSDGSGPEPWLNRYADLGRIFIQGESAGANISQYVAVRAGAAGLTRVRIKGVLIVHPFFGGTEMDEMYKFMCPTSSRLDDDPRLNPAVDPDLPKMACEKVLVCVAEKDSLRNTGVKYYETLCGSEWEGKAELEEAKDEGHCFHAFSKNERAERLITKMVDFITKD</sequence>
<organism evidence="3">
    <name type="scientific">Eucalyptus grandis</name>
    <name type="common">Flooded gum</name>
    <dbReference type="NCBI Taxonomy" id="71139"/>
    <lineage>
        <taxon>Eukaryota</taxon>
        <taxon>Viridiplantae</taxon>
        <taxon>Streptophyta</taxon>
        <taxon>Embryophyta</taxon>
        <taxon>Tracheophyta</taxon>
        <taxon>Spermatophyta</taxon>
        <taxon>Magnoliopsida</taxon>
        <taxon>eudicotyledons</taxon>
        <taxon>Gunneridae</taxon>
        <taxon>Pentapetalae</taxon>
        <taxon>rosids</taxon>
        <taxon>malvids</taxon>
        <taxon>Myrtales</taxon>
        <taxon>Myrtaceae</taxon>
        <taxon>Myrtoideae</taxon>
        <taxon>Eucalypteae</taxon>
        <taxon>Eucalyptus</taxon>
    </lineage>
</organism>
<dbReference type="PANTHER" id="PTHR23024">
    <property type="entry name" value="ARYLACETAMIDE DEACETYLASE"/>
    <property type="match status" value="1"/>
</dbReference>
<dbReference type="PANTHER" id="PTHR23024:SF632">
    <property type="entry name" value="2-HYDROXYISOFLAVANONE DEHYDRATASE-LIKE"/>
    <property type="match status" value="1"/>
</dbReference>
<evidence type="ECO:0000259" key="2">
    <source>
        <dbReference type="Pfam" id="PF07859"/>
    </source>
</evidence>
<reference evidence="3" key="1">
    <citation type="submission" date="2013-07" db="EMBL/GenBank/DDBJ databases">
        <title>The genome of Eucalyptus grandis.</title>
        <authorList>
            <person name="Schmutz J."/>
            <person name="Hayes R."/>
            <person name="Myburg A."/>
            <person name="Tuskan G."/>
            <person name="Grattapaglia D."/>
            <person name="Rokhsar D.S."/>
        </authorList>
    </citation>
    <scope>NUCLEOTIDE SEQUENCE</scope>
    <source>
        <tissue evidence="3">Leaf extractions</tissue>
    </source>
</reference>
<dbReference type="EMBL" id="KK198762">
    <property type="protein sequence ID" value="KCW53400.1"/>
    <property type="molecule type" value="Genomic_DNA"/>
</dbReference>
<comment type="similarity">
    <text evidence="1">Belongs to the 'GDXG' lipolytic enzyme family.</text>
</comment>